<dbReference type="AlphaFoldDB" id="A0A834ZDC7"/>
<proteinExistence type="inferred from homology"/>
<dbReference type="EMBL" id="JABCRI010000006">
    <property type="protein sequence ID" value="KAF8405269.1"/>
    <property type="molecule type" value="Genomic_DNA"/>
</dbReference>
<feature type="signal peptide" evidence="6">
    <location>
        <begin position="1"/>
        <end position="25"/>
    </location>
</feature>
<feature type="chain" id="PRO_5032520413" description="AAA+ ATPase domain-containing protein" evidence="6">
    <location>
        <begin position="26"/>
        <end position="1003"/>
    </location>
</feature>
<evidence type="ECO:0000259" key="7">
    <source>
        <dbReference type="SMART" id="SM00382"/>
    </source>
</evidence>
<comment type="cofactor">
    <cofactor evidence="1">
        <name>Mg(2+)</name>
        <dbReference type="ChEBI" id="CHEBI:18420"/>
    </cofactor>
</comment>
<feature type="region of interest" description="Disordered" evidence="5">
    <location>
        <begin position="961"/>
        <end position="1003"/>
    </location>
</feature>
<protein>
    <recommendedName>
        <fullName evidence="7">AAA+ ATPase domain-containing protein</fullName>
    </recommendedName>
</protein>
<evidence type="ECO:0000256" key="1">
    <source>
        <dbReference type="ARBA" id="ARBA00001946"/>
    </source>
</evidence>
<keyword evidence="9" id="KW-1185">Reference proteome</keyword>
<dbReference type="GO" id="GO:0016887">
    <property type="term" value="F:ATP hydrolysis activity"/>
    <property type="evidence" value="ECO:0007669"/>
    <property type="project" value="InterPro"/>
</dbReference>
<comment type="catalytic activity">
    <reaction evidence="4">
        <text>ATP + H2O = ADP + phosphate + H(+)</text>
        <dbReference type="Rhea" id="RHEA:13065"/>
        <dbReference type="ChEBI" id="CHEBI:15377"/>
        <dbReference type="ChEBI" id="CHEBI:15378"/>
        <dbReference type="ChEBI" id="CHEBI:30616"/>
        <dbReference type="ChEBI" id="CHEBI:43474"/>
        <dbReference type="ChEBI" id="CHEBI:456216"/>
    </reaction>
</comment>
<comment type="similarity">
    <text evidence="2">Belongs to the AAA ATPase family. BCS1 subfamily.</text>
</comment>
<evidence type="ECO:0000256" key="6">
    <source>
        <dbReference type="SAM" id="SignalP"/>
    </source>
</evidence>
<dbReference type="Pfam" id="PF25568">
    <property type="entry name" value="AAA_lid_At3g28540"/>
    <property type="match status" value="2"/>
</dbReference>
<evidence type="ECO:0000313" key="8">
    <source>
        <dbReference type="EMBL" id="KAF8405269.1"/>
    </source>
</evidence>
<dbReference type="PANTHER" id="PTHR23070">
    <property type="entry name" value="BCS1 AAA-TYPE ATPASE"/>
    <property type="match status" value="1"/>
</dbReference>
<dbReference type="Gene3D" id="6.10.280.40">
    <property type="match status" value="2"/>
</dbReference>
<evidence type="ECO:0000256" key="2">
    <source>
        <dbReference type="ARBA" id="ARBA00007448"/>
    </source>
</evidence>
<reference evidence="8 9" key="1">
    <citation type="submission" date="2020-04" db="EMBL/GenBank/DDBJ databases">
        <title>Plant Genome Project.</title>
        <authorList>
            <person name="Zhang R.-G."/>
        </authorList>
    </citation>
    <scope>NUCLEOTIDE SEQUENCE [LARGE SCALE GENOMIC DNA]</scope>
    <source>
        <strain evidence="8">YNK0</strain>
        <tissue evidence="8">Leaf</tissue>
    </source>
</reference>
<evidence type="ECO:0000256" key="5">
    <source>
        <dbReference type="SAM" id="MobiDB-lite"/>
    </source>
</evidence>
<dbReference type="InterPro" id="IPR003593">
    <property type="entry name" value="AAA+_ATPase"/>
</dbReference>
<dbReference type="SMART" id="SM00382">
    <property type="entry name" value="AAA"/>
    <property type="match status" value="2"/>
</dbReference>
<keyword evidence="6" id="KW-0732">Signal</keyword>
<dbReference type="Pfam" id="PF14363">
    <property type="entry name" value="AAA_assoc"/>
    <property type="match status" value="3"/>
</dbReference>
<dbReference type="InterPro" id="IPR003960">
    <property type="entry name" value="ATPase_AAA_CS"/>
</dbReference>
<dbReference type="InterPro" id="IPR003959">
    <property type="entry name" value="ATPase_AAA_core"/>
</dbReference>
<dbReference type="Pfam" id="PF00004">
    <property type="entry name" value="AAA"/>
    <property type="match status" value="2"/>
</dbReference>
<dbReference type="OrthoDB" id="10251412at2759"/>
<dbReference type="GO" id="GO:0005524">
    <property type="term" value="F:ATP binding"/>
    <property type="evidence" value="ECO:0007669"/>
    <property type="project" value="InterPro"/>
</dbReference>
<dbReference type="Proteomes" id="UP000655225">
    <property type="component" value="Unassembled WGS sequence"/>
</dbReference>
<accession>A0A834ZDC7</accession>
<evidence type="ECO:0000313" key="9">
    <source>
        <dbReference type="Proteomes" id="UP000655225"/>
    </source>
</evidence>
<dbReference type="Gene3D" id="3.40.50.300">
    <property type="entry name" value="P-loop containing nucleotide triphosphate hydrolases"/>
    <property type="match status" value="3"/>
</dbReference>
<sequence>MPSTAAVLSAFTTLSALSMLLRTMANEVQTLARQFIPQQLQDKILSSLNVSLFGNRSSTLTLLINQYSGLSINQIYVASEIYSSTKITPSVERLTLSKALQGKNLSVTIGKGEEVIDVFEGIPLKWKFICSETQKLFIDHYEAYSRSFELSFHKKHKEKVLRGESFTREWGRLGNAVILLYRPPGTGKSSLIVAMANYLNFDIYDLELTQINSNSELRNLLLSVANRSILVIEDIDCSVELQDRQAVGSNNLGDNQFFPFFSLLMGVIHLPQQSMVNLGGDQRIIVFTAVSPALPNAALSIYPAEPAAVLSAYTTLAALAMLVRTMANEIRTIASQFIPQQLQEKIFSRLGSLFVYLSTRITPSVERIKVSKGLREKNLSVTIGRGAEIIDVFQGIQIKWKSICTETQKSVIDYEDNSHSTEQSEHRSFELNFPKKHKETVLKSYLPYVEMKSKAIQEEKKGVKLYSLGHFNGEYDGIWGSINFDHPSNFETLAMDPLLKKELMDDLDRKSSLIAAMANYLKFNIYDLELTHLQRNSELKRLLIATANRSILVIEDIDCSAELQDRQAADPALLRPGRMDMHIHMSYCTPCGFKLLASNYLGICNHGLFGEIEALIMEVDVTPAEVAEELLKSDEANMALEGLSKFLGRKMESSIAASVILIRTLANDLIPDDIHHYFFSRLLRILSNHLSSQLTVAIEEFDGLALNQMFDAANIYLGTKITPSTRRIKVSKPQKEKNLTLSMDRNEEMIDVFEGIQFRRKEFYRRVGKAWKRGYLLYGPPGTIKSSLIAAMANFLGFDIYDMDLKEVQCNSDLRTLLIGTANRSILVCFLLSLLPQVTLSGLLNFIDGLWSSCGDERIIVFTTNHKDWLDPALLRPGRMDMHIHMSYCTTCGFKLLASNYLGISNRRLFAEIEKLLEKAEVTPAEVTGELMKSDDAETALHGLIKLLQSKKMVLIEAKTCKGETTDGEEKHDDGKVTTQAEREGNKQDEGQMGLVNEDDTRK</sequence>
<evidence type="ECO:0000256" key="4">
    <source>
        <dbReference type="ARBA" id="ARBA00049360"/>
    </source>
</evidence>
<dbReference type="GO" id="GO:0006950">
    <property type="term" value="P:response to stress"/>
    <property type="evidence" value="ECO:0007669"/>
    <property type="project" value="UniProtKB-ARBA"/>
</dbReference>
<dbReference type="InterPro" id="IPR025753">
    <property type="entry name" value="AAA_N_dom"/>
</dbReference>
<name>A0A834ZDC7_TETSI</name>
<dbReference type="PROSITE" id="PS00674">
    <property type="entry name" value="AAA"/>
    <property type="match status" value="1"/>
</dbReference>
<organism evidence="8 9">
    <name type="scientific">Tetracentron sinense</name>
    <name type="common">Spur-leaf</name>
    <dbReference type="NCBI Taxonomy" id="13715"/>
    <lineage>
        <taxon>Eukaryota</taxon>
        <taxon>Viridiplantae</taxon>
        <taxon>Streptophyta</taxon>
        <taxon>Embryophyta</taxon>
        <taxon>Tracheophyta</taxon>
        <taxon>Spermatophyta</taxon>
        <taxon>Magnoliopsida</taxon>
        <taxon>Trochodendrales</taxon>
        <taxon>Trochodendraceae</taxon>
        <taxon>Tetracentron</taxon>
    </lineage>
</organism>
<dbReference type="InterPro" id="IPR027417">
    <property type="entry name" value="P-loop_NTPase"/>
</dbReference>
<gene>
    <name evidence="8" type="ORF">HHK36_010170</name>
</gene>
<dbReference type="SUPFAM" id="SSF52540">
    <property type="entry name" value="P-loop containing nucleoside triphosphate hydrolases"/>
    <property type="match status" value="3"/>
</dbReference>
<feature type="domain" description="AAA+ ATPase" evidence="7">
    <location>
        <begin position="174"/>
        <end position="274"/>
    </location>
</feature>
<evidence type="ECO:0000256" key="3">
    <source>
        <dbReference type="ARBA" id="ARBA00022842"/>
    </source>
</evidence>
<feature type="domain" description="AAA+ ATPase" evidence="7">
    <location>
        <begin position="771"/>
        <end position="890"/>
    </location>
</feature>
<keyword evidence="3" id="KW-0460">Magnesium</keyword>
<feature type="compositionally biased region" description="Basic and acidic residues" evidence="5">
    <location>
        <begin position="961"/>
        <end position="990"/>
    </location>
</feature>
<dbReference type="InterPro" id="IPR050747">
    <property type="entry name" value="Mitochondrial_chaperone_BCS1"/>
</dbReference>
<comment type="caution">
    <text evidence="8">The sequence shown here is derived from an EMBL/GenBank/DDBJ whole genome shotgun (WGS) entry which is preliminary data.</text>
</comment>
<dbReference type="InterPro" id="IPR058017">
    <property type="entry name" value="At3g28540-like_C"/>
</dbReference>